<accession>A0ABT6FYH0</accession>
<dbReference type="RefSeq" id="WP_278004290.1">
    <property type="nucleotide sequence ID" value="NZ_JARSBN010000001.1"/>
</dbReference>
<gene>
    <name evidence="2" type="ORF">P7122_03020</name>
</gene>
<reference evidence="2 3" key="1">
    <citation type="submission" date="2023-03" db="EMBL/GenBank/DDBJ databases">
        <title>Strain YYF002 represents a novel species in the genus Winogradskyella isolated from seawater.</title>
        <authorList>
            <person name="Fu Z.-Y."/>
        </authorList>
    </citation>
    <scope>NUCLEOTIDE SEQUENCE [LARGE SCALE GENOMIC DNA]</scope>
    <source>
        <strain evidence="2 3">YYF002</strain>
    </source>
</reference>
<evidence type="ECO:0000313" key="2">
    <source>
        <dbReference type="EMBL" id="MDG4714829.1"/>
    </source>
</evidence>
<name>A0ABT6FYH0_9FLAO</name>
<evidence type="ECO:0000259" key="1">
    <source>
        <dbReference type="Pfam" id="PF01936"/>
    </source>
</evidence>
<dbReference type="CDD" id="cd18722">
    <property type="entry name" value="PIN_NicB-like"/>
    <property type="match status" value="1"/>
</dbReference>
<dbReference type="Pfam" id="PF01936">
    <property type="entry name" value="NYN"/>
    <property type="match status" value="1"/>
</dbReference>
<evidence type="ECO:0000313" key="3">
    <source>
        <dbReference type="Proteomes" id="UP001529085"/>
    </source>
</evidence>
<proteinExistence type="predicted"/>
<dbReference type="PANTHER" id="PTHR35458:SF8">
    <property type="entry name" value="SLR0650 PROTEIN"/>
    <property type="match status" value="1"/>
</dbReference>
<protein>
    <submittedName>
        <fullName evidence="2">NYN domain-containing protein</fullName>
    </submittedName>
</protein>
<feature type="domain" description="NYN" evidence="1">
    <location>
        <begin position="12"/>
        <end position="179"/>
    </location>
</feature>
<dbReference type="EMBL" id="JARSBN010000001">
    <property type="protein sequence ID" value="MDG4714829.1"/>
    <property type="molecule type" value="Genomic_DNA"/>
</dbReference>
<dbReference type="InterPro" id="IPR021139">
    <property type="entry name" value="NYN"/>
</dbReference>
<dbReference type="PANTHER" id="PTHR35458">
    <property type="entry name" value="SLR0755 PROTEIN"/>
    <property type="match status" value="1"/>
</dbReference>
<comment type="caution">
    <text evidence="2">The sequence shown here is derived from an EMBL/GenBank/DDBJ whole genome shotgun (WGS) entry which is preliminary data.</text>
</comment>
<dbReference type="Gene3D" id="3.40.50.1010">
    <property type="entry name" value="5'-nuclease"/>
    <property type="match status" value="1"/>
</dbReference>
<dbReference type="InterPro" id="IPR047140">
    <property type="entry name" value="LabA"/>
</dbReference>
<keyword evidence="3" id="KW-1185">Reference proteome</keyword>
<sequence length="210" mass="24230">MKVFKKNVKKERVIVYVDGFNLYFGMTSKYKNTKWLDLYSLSKSLLKSNQILEEVRYYTAMISNNDAKVKRQVSYVDALKNSGVTITLGHYKKKKKHCRSCESTWFTYEEKMTDVNISVDLIKHAMEDRYDAAMLISGDSDLVPPINAVHSSFQKKRVFVAFPPNRANDDVRRVAKGYFTIGRKTLIANQFSSTINLTNGKTLTKPKDWL</sequence>
<organism evidence="2 3">
    <name type="scientific">Winogradskyella marincola</name>
    <dbReference type="NCBI Taxonomy" id="3037795"/>
    <lineage>
        <taxon>Bacteria</taxon>
        <taxon>Pseudomonadati</taxon>
        <taxon>Bacteroidota</taxon>
        <taxon>Flavobacteriia</taxon>
        <taxon>Flavobacteriales</taxon>
        <taxon>Flavobacteriaceae</taxon>
        <taxon>Winogradskyella</taxon>
    </lineage>
</organism>
<dbReference type="Proteomes" id="UP001529085">
    <property type="component" value="Unassembled WGS sequence"/>
</dbReference>